<evidence type="ECO:0000256" key="8">
    <source>
        <dbReference type="ARBA" id="ARBA00030585"/>
    </source>
</evidence>
<name>A0A3Q0KCJ1_SCHMA</name>
<proteinExistence type="inferred from homology"/>
<evidence type="ECO:0000256" key="3">
    <source>
        <dbReference type="ARBA" id="ARBA00012220"/>
    </source>
</evidence>
<evidence type="ECO:0000313" key="11">
    <source>
        <dbReference type="Proteomes" id="UP000008854"/>
    </source>
</evidence>
<evidence type="ECO:0000256" key="7">
    <source>
        <dbReference type="ARBA" id="ARBA00022840"/>
    </source>
</evidence>
<dbReference type="PANTHER" id="PTHR11164">
    <property type="entry name" value="GLUTAMATE CYSTEINE LIGASE"/>
    <property type="match status" value="1"/>
</dbReference>
<evidence type="ECO:0000256" key="1">
    <source>
        <dbReference type="ARBA" id="ARBA00005006"/>
    </source>
</evidence>
<organism evidence="11 12">
    <name type="scientific">Schistosoma mansoni</name>
    <name type="common">Blood fluke</name>
    <dbReference type="NCBI Taxonomy" id="6183"/>
    <lineage>
        <taxon>Eukaryota</taxon>
        <taxon>Metazoa</taxon>
        <taxon>Spiralia</taxon>
        <taxon>Lophotrochozoa</taxon>
        <taxon>Platyhelminthes</taxon>
        <taxon>Trematoda</taxon>
        <taxon>Digenea</taxon>
        <taxon>Strigeidida</taxon>
        <taxon>Schistosomatoidea</taxon>
        <taxon>Schistosomatidae</taxon>
        <taxon>Schistosoma</taxon>
    </lineage>
</organism>
<evidence type="ECO:0000256" key="2">
    <source>
        <dbReference type="ARBA" id="ARBA00008100"/>
    </source>
</evidence>
<dbReference type="GO" id="GO:0004357">
    <property type="term" value="F:glutamate-cysteine ligase activity"/>
    <property type="evidence" value="ECO:0007669"/>
    <property type="project" value="UniProtKB-UniRule"/>
</dbReference>
<accession>A0A3Q0KCJ1</accession>
<dbReference type="GO" id="GO:0017109">
    <property type="term" value="C:glutamate-cysteine ligase complex"/>
    <property type="evidence" value="ECO:0007669"/>
    <property type="project" value="TreeGrafter"/>
</dbReference>
<keyword evidence="11" id="KW-1185">Reference proteome</keyword>
<evidence type="ECO:0000256" key="9">
    <source>
        <dbReference type="ARBA" id="ARBA00032122"/>
    </source>
</evidence>
<dbReference type="InParanoid" id="A0A3Q0KCJ1"/>
<dbReference type="FunCoup" id="A0A3Q0KCJ1">
    <property type="interactions" value="1141"/>
</dbReference>
<comment type="pathway">
    <text evidence="1 10">Sulfur metabolism; glutathione biosynthesis; glutathione from L-cysteine and L-glutamate: step 1/2.</text>
</comment>
<evidence type="ECO:0000313" key="12">
    <source>
        <dbReference type="WBParaSite" id="Smp_013860.1"/>
    </source>
</evidence>
<dbReference type="STRING" id="6183.A0A3Q0KCJ1"/>
<keyword evidence="5 10" id="KW-0317">Glutathione biosynthesis</keyword>
<keyword evidence="6 10" id="KW-0547">Nucleotide-binding</keyword>
<dbReference type="PANTHER" id="PTHR11164:SF0">
    <property type="entry name" value="GLUTAMATE--CYSTEINE LIGASE CATALYTIC SUBUNIT"/>
    <property type="match status" value="1"/>
</dbReference>
<dbReference type="InterPro" id="IPR014746">
    <property type="entry name" value="Gln_synth/guanido_kin_cat_dom"/>
</dbReference>
<sequence length="696" mass="79056">MGLLTIGSPLNWPETKKIASFIQEQGIKEFLLLYHKLNSRMKHTLKWGDEIEYTLVRIDPSTHAAQLYLGASELLKLMKEKKSDISDEITWQPEYAEYMIEGVPRIPFGRLLDAFNTVECNMKKRRLDLVANLPEDCIALTISAFPRLGCDDFCYPVVKPTPDSGASRSLFFPDAAITQEHPRFKTLTRNIRERRGTKVAINVPIYRDICTPQPFIENFPNQNDPTSTSAALPNHIYLDAMGFGMGCSCLQITFQACCIDEARILYDQLATMCPIVMALSAATPAIRGYLLDWDCRWGIISASVDDRTEEERGIKPLCNDQFVIPKSRFASVSFYLSPMGAKFNDIPLVYNKDYYNTLIEGGVDHTLALHVAHLFIRDPISVFSESLNSPENEETVENFETIQSTNWQSMRFKPPPLNSSIGWRVEFRPTELQLTDFENAAFVTFILLLSRTILKFNLNLLIPLSKVDENIATALKRDAVLNEKFYFKQGHLITTDGTPVDLAKSCSKFKFNRTYSTQCDFSDSNCTFSRDEQYVNTSSCNSTSSFAEVNPDDSYMLMSVNEIINGTSTFPGLLPLIRHYVQETGGHLETIDLINSYLDLIQKRASGELMTTAKWMRSRIMKHTDYKNDSYISSQINSDIIKECWDITRGVIRPPELLPHDSVIVNCSSLSCKLMKNFSECNESKKYTVADHNNDH</sequence>
<dbReference type="Gene3D" id="1.10.8.960">
    <property type="match status" value="1"/>
</dbReference>
<dbReference type="EC" id="6.3.2.2" evidence="3 10"/>
<dbReference type="UniPathway" id="UPA00142">
    <property type="reaction ID" value="UER00209"/>
</dbReference>
<protein>
    <recommendedName>
        <fullName evidence="3 10">Glutamate--cysteine ligase</fullName>
        <ecNumber evidence="3 10">6.3.2.2</ecNumber>
    </recommendedName>
    <alternativeName>
        <fullName evidence="9 10">Gamma-ECS</fullName>
    </alternativeName>
    <alternativeName>
        <fullName evidence="8 10">Gamma-glutamylcysteine synthetase</fullName>
    </alternativeName>
</protein>
<dbReference type="Proteomes" id="UP000008854">
    <property type="component" value="Unassembled WGS sequence"/>
</dbReference>
<dbReference type="Gene3D" id="3.30.590.50">
    <property type="match status" value="2"/>
</dbReference>
<evidence type="ECO:0000256" key="10">
    <source>
        <dbReference type="RuleBase" id="RU367135"/>
    </source>
</evidence>
<dbReference type="SUPFAM" id="SSF55931">
    <property type="entry name" value="Glutamine synthetase/guanido kinase"/>
    <property type="match status" value="1"/>
</dbReference>
<dbReference type="Pfam" id="PF03074">
    <property type="entry name" value="GCS"/>
    <property type="match status" value="1"/>
</dbReference>
<comment type="similarity">
    <text evidence="2 10">Belongs to the glutamate--cysteine ligase type 3 family.</text>
</comment>
<dbReference type="GO" id="GO:0006750">
    <property type="term" value="P:glutathione biosynthetic process"/>
    <property type="evidence" value="ECO:0007669"/>
    <property type="project" value="UniProtKB-UniRule"/>
</dbReference>
<reference evidence="11" key="1">
    <citation type="journal article" date="2012" name="PLoS Negl. Trop. Dis.">
        <title>A systematically improved high quality genome and transcriptome of the human blood fluke Schistosoma mansoni.</title>
        <authorList>
            <person name="Protasio A.V."/>
            <person name="Tsai I.J."/>
            <person name="Babbage A."/>
            <person name="Nichol S."/>
            <person name="Hunt M."/>
            <person name="Aslett M.A."/>
            <person name="De Silva N."/>
            <person name="Velarde G.S."/>
            <person name="Anderson T.J."/>
            <person name="Clark R.C."/>
            <person name="Davidson C."/>
            <person name="Dillon G.P."/>
            <person name="Holroyd N.E."/>
            <person name="LoVerde P.T."/>
            <person name="Lloyd C."/>
            <person name="McQuillan J."/>
            <person name="Oliveira G."/>
            <person name="Otto T.D."/>
            <person name="Parker-Manuel S.J."/>
            <person name="Quail M.A."/>
            <person name="Wilson R.A."/>
            <person name="Zerlotini A."/>
            <person name="Dunne D.W."/>
            <person name="Berriman M."/>
        </authorList>
    </citation>
    <scope>NUCLEOTIDE SEQUENCE [LARGE SCALE GENOMIC DNA]</scope>
    <source>
        <strain evidence="11">Puerto Rican</strain>
    </source>
</reference>
<dbReference type="FunFam" id="3.30.590.50:FF:000002">
    <property type="entry name" value="Glutamate--cysteine ligase catalytic subunit"/>
    <property type="match status" value="1"/>
</dbReference>
<keyword evidence="7 10" id="KW-0067">ATP-binding</keyword>
<dbReference type="GO" id="GO:0005524">
    <property type="term" value="F:ATP binding"/>
    <property type="evidence" value="ECO:0007669"/>
    <property type="project" value="UniProtKB-UniRule"/>
</dbReference>
<evidence type="ECO:0000256" key="6">
    <source>
        <dbReference type="ARBA" id="ARBA00022741"/>
    </source>
</evidence>
<evidence type="ECO:0000256" key="5">
    <source>
        <dbReference type="ARBA" id="ARBA00022684"/>
    </source>
</evidence>
<comment type="catalytic activity">
    <reaction evidence="10">
        <text>L-cysteine + L-glutamate + ATP = gamma-L-glutamyl-L-cysteine + ADP + phosphate + H(+)</text>
        <dbReference type="Rhea" id="RHEA:13285"/>
        <dbReference type="ChEBI" id="CHEBI:15378"/>
        <dbReference type="ChEBI" id="CHEBI:29985"/>
        <dbReference type="ChEBI" id="CHEBI:30616"/>
        <dbReference type="ChEBI" id="CHEBI:35235"/>
        <dbReference type="ChEBI" id="CHEBI:43474"/>
        <dbReference type="ChEBI" id="CHEBI:58173"/>
        <dbReference type="ChEBI" id="CHEBI:456216"/>
        <dbReference type="EC" id="6.3.2.2"/>
    </reaction>
</comment>
<dbReference type="WBParaSite" id="Smp_013860.1">
    <property type="protein sequence ID" value="Smp_013860.1"/>
    <property type="gene ID" value="Smp_013860"/>
</dbReference>
<reference evidence="12" key="2">
    <citation type="submission" date="2018-12" db="UniProtKB">
        <authorList>
            <consortium name="WormBaseParasite"/>
        </authorList>
    </citation>
    <scope>IDENTIFICATION</scope>
    <source>
        <strain evidence="12">Puerto Rican</strain>
    </source>
</reference>
<evidence type="ECO:0000256" key="4">
    <source>
        <dbReference type="ARBA" id="ARBA00022598"/>
    </source>
</evidence>
<dbReference type="AlphaFoldDB" id="A0A3Q0KCJ1"/>
<dbReference type="InterPro" id="IPR004308">
    <property type="entry name" value="GCS"/>
</dbReference>
<keyword evidence="4 10" id="KW-0436">Ligase</keyword>